<dbReference type="Proteomes" id="UP000521199">
    <property type="component" value="Unassembled WGS sequence"/>
</dbReference>
<gene>
    <name evidence="2" type="ORF">HNQ52_002572</name>
</gene>
<comment type="caution">
    <text evidence="2">The sequence shown here is derived from an EMBL/GenBank/DDBJ whole genome shotgun (WGS) entry which is preliminary data.</text>
</comment>
<evidence type="ECO:0000313" key="3">
    <source>
        <dbReference type="Proteomes" id="UP000521199"/>
    </source>
</evidence>
<evidence type="ECO:0008006" key="4">
    <source>
        <dbReference type="Google" id="ProtNLM"/>
    </source>
</evidence>
<feature type="region of interest" description="Disordered" evidence="1">
    <location>
        <begin position="126"/>
        <end position="146"/>
    </location>
</feature>
<keyword evidence="3" id="KW-1185">Reference proteome</keyword>
<evidence type="ECO:0000313" key="2">
    <source>
        <dbReference type="EMBL" id="MBB5209022.1"/>
    </source>
</evidence>
<dbReference type="EMBL" id="JACHHP010000004">
    <property type="protein sequence ID" value="MBB5209022.1"/>
    <property type="molecule type" value="Genomic_DNA"/>
</dbReference>
<protein>
    <recommendedName>
        <fullName evidence="4">DUF2007 domain-containing protein</fullName>
    </recommendedName>
</protein>
<reference evidence="2 3" key="1">
    <citation type="submission" date="2020-08" db="EMBL/GenBank/DDBJ databases">
        <title>Genomic Encyclopedia of Type Strains, Phase IV (KMG-IV): sequencing the most valuable type-strain genomes for metagenomic binning, comparative biology and taxonomic classification.</title>
        <authorList>
            <person name="Goeker M."/>
        </authorList>
    </citation>
    <scope>NUCLEOTIDE SEQUENCE [LARGE SCALE GENOMIC DNA]</scope>
    <source>
        <strain evidence="2 3">DSM 24163</strain>
    </source>
</reference>
<evidence type="ECO:0000256" key="1">
    <source>
        <dbReference type="SAM" id="MobiDB-lite"/>
    </source>
</evidence>
<name>A0A7W8D7J0_9GAMM</name>
<feature type="region of interest" description="Disordered" evidence="1">
    <location>
        <begin position="81"/>
        <end position="102"/>
    </location>
</feature>
<organism evidence="2 3">
    <name type="scientific">Chiayiivirga flava</name>
    <dbReference type="NCBI Taxonomy" id="659595"/>
    <lineage>
        <taxon>Bacteria</taxon>
        <taxon>Pseudomonadati</taxon>
        <taxon>Pseudomonadota</taxon>
        <taxon>Gammaproteobacteria</taxon>
        <taxon>Lysobacterales</taxon>
        <taxon>Lysobacteraceae</taxon>
        <taxon>Chiayiivirga</taxon>
    </lineage>
</organism>
<proteinExistence type="predicted"/>
<sequence length="146" mass="15937">MRQVFTSARLENVEGVARLLNEAGIETWVSEGRSYKGPRRRTFSYREGSEKATPAGVWVVKADDVTRARILLRDAGLLDSTRTDSYLPHAPGRPASPPRRGARRTRILALAAIGVAVVVTVNRGCSRPDAPPPDRSHIVPVDLSQA</sequence>
<accession>A0A7W8D7J0</accession>
<dbReference type="AlphaFoldDB" id="A0A7W8D7J0"/>
<dbReference type="RefSeq" id="WP_183961556.1">
    <property type="nucleotide sequence ID" value="NZ_JACHHP010000004.1"/>
</dbReference>